<proteinExistence type="predicted"/>
<dbReference type="HOGENOM" id="CLU_2664345_0_0_6"/>
<gene>
    <name evidence="1" type="ORF">HMPREF9080_01688</name>
</gene>
<protein>
    <submittedName>
        <fullName evidence="1">Uncharacterized protein</fullName>
    </submittedName>
</protein>
<name>G9ZFY8_9GAMM</name>
<organism evidence="1 2">
    <name type="scientific">Cardiobacterium valvarum F0432</name>
    <dbReference type="NCBI Taxonomy" id="797473"/>
    <lineage>
        <taxon>Bacteria</taxon>
        <taxon>Pseudomonadati</taxon>
        <taxon>Pseudomonadota</taxon>
        <taxon>Gammaproteobacteria</taxon>
        <taxon>Cardiobacteriales</taxon>
        <taxon>Cardiobacteriaceae</taxon>
        <taxon>Cardiobacterium</taxon>
    </lineage>
</organism>
<sequence>MFTPPDEPSVYTAWRTQYLRRLARIRYLCRLTSFLFKMQKAGYACSVGYANPGLTPLAVPLLTFLTRTAAKRDKT</sequence>
<dbReference type="AlphaFoldDB" id="G9ZFY8"/>
<accession>G9ZFY8</accession>
<evidence type="ECO:0000313" key="2">
    <source>
        <dbReference type="Proteomes" id="UP000004750"/>
    </source>
</evidence>
<dbReference type="EMBL" id="AGCM01000093">
    <property type="protein sequence ID" value="EHM53610.1"/>
    <property type="molecule type" value="Genomic_DNA"/>
</dbReference>
<reference evidence="1 2" key="1">
    <citation type="submission" date="2011-08" db="EMBL/GenBank/DDBJ databases">
        <authorList>
            <person name="Weinstock G."/>
            <person name="Sodergren E."/>
            <person name="Clifton S."/>
            <person name="Fulton L."/>
            <person name="Fulton B."/>
            <person name="Courtney L."/>
            <person name="Fronick C."/>
            <person name="Harrison M."/>
            <person name="Strong C."/>
            <person name="Farmer C."/>
            <person name="Delahaunty K."/>
            <person name="Markovic C."/>
            <person name="Hall O."/>
            <person name="Minx P."/>
            <person name="Tomlinson C."/>
            <person name="Mitreva M."/>
            <person name="Hou S."/>
            <person name="Chen J."/>
            <person name="Wollam A."/>
            <person name="Pepin K.H."/>
            <person name="Johnson M."/>
            <person name="Bhonagiri V."/>
            <person name="Zhang X."/>
            <person name="Suruliraj S."/>
            <person name="Warren W."/>
            <person name="Chinwalla A."/>
            <person name="Mardis E.R."/>
            <person name="Wilson R.K."/>
        </authorList>
    </citation>
    <scope>NUCLEOTIDE SEQUENCE [LARGE SCALE GENOMIC DNA]</scope>
    <source>
        <strain evidence="1 2">F0432</strain>
    </source>
</reference>
<comment type="caution">
    <text evidence="1">The sequence shown here is derived from an EMBL/GenBank/DDBJ whole genome shotgun (WGS) entry which is preliminary data.</text>
</comment>
<evidence type="ECO:0000313" key="1">
    <source>
        <dbReference type="EMBL" id="EHM53610.1"/>
    </source>
</evidence>
<dbReference type="Proteomes" id="UP000004750">
    <property type="component" value="Unassembled WGS sequence"/>
</dbReference>